<keyword evidence="2" id="KW-1185">Reference proteome</keyword>
<dbReference type="STRING" id="1005944.SAMN05192576_1410"/>
<dbReference type="AlphaFoldDB" id="A0A1G9XMJ3"/>
<dbReference type="EMBL" id="FNIC01000001">
    <property type="protein sequence ID" value="SDM97646.1"/>
    <property type="molecule type" value="Genomic_DNA"/>
</dbReference>
<evidence type="ECO:0008006" key="3">
    <source>
        <dbReference type="Google" id="ProtNLM"/>
    </source>
</evidence>
<organism evidence="1 2">
    <name type="scientific">Nocardioides szechwanensis</name>
    <dbReference type="NCBI Taxonomy" id="1005944"/>
    <lineage>
        <taxon>Bacteria</taxon>
        <taxon>Bacillati</taxon>
        <taxon>Actinomycetota</taxon>
        <taxon>Actinomycetes</taxon>
        <taxon>Propionibacteriales</taxon>
        <taxon>Nocardioidaceae</taxon>
        <taxon>Nocardioides</taxon>
    </lineage>
</organism>
<dbReference type="Proteomes" id="UP000199004">
    <property type="component" value="Unassembled WGS sequence"/>
</dbReference>
<proteinExistence type="predicted"/>
<dbReference type="SUPFAM" id="SSF53335">
    <property type="entry name" value="S-adenosyl-L-methionine-dependent methyltransferases"/>
    <property type="match status" value="1"/>
</dbReference>
<evidence type="ECO:0000313" key="2">
    <source>
        <dbReference type="Proteomes" id="UP000199004"/>
    </source>
</evidence>
<dbReference type="InterPro" id="IPR029063">
    <property type="entry name" value="SAM-dependent_MTases_sf"/>
</dbReference>
<gene>
    <name evidence="1" type="ORF">SAMN05192576_1410</name>
</gene>
<reference evidence="1 2" key="1">
    <citation type="submission" date="2016-10" db="EMBL/GenBank/DDBJ databases">
        <authorList>
            <person name="de Groot N.N."/>
        </authorList>
    </citation>
    <scope>NUCLEOTIDE SEQUENCE [LARGE SCALE GENOMIC DNA]</scope>
    <source>
        <strain evidence="1 2">CGMCC 1.11147</strain>
    </source>
</reference>
<dbReference type="RefSeq" id="WP_091023019.1">
    <property type="nucleotide sequence ID" value="NZ_BKAE01000001.1"/>
</dbReference>
<protein>
    <recommendedName>
        <fullName evidence="3">Methyltransferase domain-containing protein</fullName>
    </recommendedName>
</protein>
<dbReference type="OrthoDB" id="8163513at2"/>
<name>A0A1G9XMJ3_9ACTN</name>
<accession>A0A1G9XMJ3</accession>
<sequence>MTNTNWSDWHDAYARPDSGLADRLTAVRAQISRRLDATAPDPVRVVSACSGDGRDLLGVLDRRSDADRVTALLVEYDSELASRARAAAKTLSARVEVRQADAAQSDVYADAVPADLVLLCGIFGNISDADVRTTIDAAPQLCAPAAEVIWTRHRGDPDLTPSIREWFAGAGFEEVAFVAPDADDWSVGVHRLASDPRPLDPGRQWFTFFR</sequence>
<evidence type="ECO:0000313" key="1">
    <source>
        <dbReference type="EMBL" id="SDM97646.1"/>
    </source>
</evidence>
<dbReference type="Gene3D" id="3.40.50.150">
    <property type="entry name" value="Vaccinia Virus protein VP39"/>
    <property type="match status" value="1"/>
</dbReference>